<proteinExistence type="predicted"/>
<dbReference type="PROSITE" id="PS51257">
    <property type="entry name" value="PROKAR_LIPOPROTEIN"/>
    <property type="match status" value="1"/>
</dbReference>
<reference evidence="4 5" key="1">
    <citation type="submission" date="2016-10" db="EMBL/GenBank/DDBJ databases">
        <authorList>
            <person name="de Groot N.N."/>
        </authorList>
    </citation>
    <scope>NUCLEOTIDE SEQUENCE [LARGE SCALE GENOMIC DNA]</scope>
    <source>
        <strain evidence="4 5">CGMCC 4.5598</strain>
    </source>
</reference>
<feature type="compositionally biased region" description="Low complexity" evidence="1">
    <location>
        <begin position="28"/>
        <end position="43"/>
    </location>
</feature>
<evidence type="ECO:0000256" key="1">
    <source>
        <dbReference type="SAM" id="MobiDB-lite"/>
    </source>
</evidence>
<evidence type="ECO:0000256" key="2">
    <source>
        <dbReference type="SAM" id="SignalP"/>
    </source>
</evidence>
<feature type="domain" description="DUF8094" evidence="3">
    <location>
        <begin position="51"/>
        <end position="334"/>
    </location>
</feature>
<evidence type="ECO:0000313" key="4">
    <source>
        <dbReference type="EMBL" id="SET82858.1"/>
    </source>
</evidence>
<gene>
    <name evidence="4" type="ORF">SAMN05421811_104295</name>
</gene>
<feature type="chain" id="PRO_5038566119" description="DUF8094 domain-containing protein" evidence="2">
    <location>
        <begin position="22"/>
        <end position="337"/>
    </location>
</feature>
<dbReference type="Pfam" id="PF26366">
    <property type="entry name" value="DUF8094"/>
    <property type="match status" value="1"/>
</dbReference>
<dbReference type="STRING" id="568860.SAMN05421811_104295"/>
<feature type="signal peptide" evidence="2">
    <location>
        <begin position="1"/>
        <end position="21"/>
    </location>
</feature>
<keyword evidence="2" id="KW-0732">Signal</keyword>
<accession>A0A1I0HG76</accession>
<feature type="region of interest" description="Disordered" evidence="1">
    <location>
        <begin position="26"/>
        <end position="46"/>
    </location>
</feature>
<dbReference type="EMBL" id="FOHX01000004">
    <property type="protein sequence ID" value="SET82858.1"/>
    <property type="molecule type" value="Genomic_DNA"/>
</dbReference>
<keyword evidence="5" id="KW-1185">Reference proteome</keyword>
<organism evidence="4 5">
    <name type="scientific">Nonomuraea wenchangensis</name>
    <dbReference type="NCBI Taxonomy" id="568860"/>
    <lineage>
        <taxon>Bacteria</taxon>
        <taxon>Bacillati</taxon>
        <taxon>Actinomycetota</taxon>
        <taxon>Actinomycetes</taxon>
        <taxon>Streptosporangiales</taxon>
        <taxon>Streptosporangiaceae</taxon>
        <taxon>Nonomuraea</taxon>
    </lineage>
</organism>
<dbReference type="InterPro" id="IPR058407">
    <property type="entry name" value="DUF8094"/>
</dbReference>
<sequence length="337" mass="35700">MRRLMWLVGCLAMAGCSVLPGIGPKEQAPAASPTTSTPAASPGPGTPEGITSFLADYVKRNNAANKAMSAKLLAGYEGGSSLAIDKAAYLSQLKLGDRDRDHEPFGYTQPTPTAATVKGGGWFVTTAYWKGRSETSKEPTYLLFARDGESWLQMYAPDVFSDQAVDELPKIKTDASGAAVEVAQADAAGLMMSPAAFARSYAAHLVGKGTAASKSRFAADRLTTGAASTRIRMNPYAKLTESARPAAAYPSYAVRTADGGALAFTTVERTRRYDVRQGPQRNYVQQKNNGFLPGKYYTFMKFTELIQVAAHIPAKSAGPGQVKVIGSYSGITSGSGH</sequence>
<evidence type="ECO:0000313" key="5">
    <source>
        <dbReference type="Proteomes" id="UP000199361"/>
    </source>
</evidence>
<protein>
    <recommendedName>
        <fullName evidence="3">DUF8094 domain-containing protein</fullName>
    </recommendedName>
</protein>
<dbReference type="AlphaFoldDB" id="A0A1I0HG76"/>
<evidence type="ECO:0000259" key="3">
    <source>
        <dbReference type="Pfam" id="PF26366"/>
    </source>
</evidence>
<dbReference type="Proteomes" id="UP000199361">
    <property type="component" value="Unassembled WGS sequence"/>
</dbReference>
<name>A0A1I0HG76_9ACTN</name>